<reference evidence="2 3" key="1">
    <citation type="submission" date="2024-06" db="EMBL/GenBank/DDBJ databases">
        <title>A chromosome-level genome assembly of beet webworm, Loxostege sticticalis.</title>
        <authorList>
            <person name="Zhang Y."/>
        </authorList>
    </citation>
    <scope>NUCLEOTIDE SEQUENCE [LARGE SCALE GENOMIC DNA]</scope>
    <source>
        <strain evidence="2">AQ026</strain>
        <tissue evidence="2">Whole body</tissue>
    </source>
</reference>
<dbReference type="EMBL" id="JBEUOH010000026">
    <property type="protein sequence ID" value="KAL0860206.1"/>
    <property type="molecule type" value="Genomic_DNA"/>
</dbReference>
<protein>
    <recommendedName>
        <fullName evidence="1">DUF7869 domain-containing protein</fullName>
    </recommendedName>
</protein>
<name>A0ABR3H679_LOXSC</name>
<evidence type="ECO:0000313" key="2">
    <source>
        <dbReference type="EMBL" id="KAL0860206.1"/>
    </source>
</evidence>
<evidence type="ECO:0000259" key="1">
    <source>
        <dbReference type="Pfam" id="PF25273"/>
    </source>
</evidence>
<dbReference type="PANTHER" id="PTHR10773">
    <property type="entry name" value="DNA-DIRECTED RNA POLYMERASES I, II, AND III SUBUNIT RPABC2"/>
    <property type="match status" value="1"/>
</dbReference>
<dbReference type="Pfam" id="PF25273">
    <property type="entry name" value="DUF7869"/>
    <property type="match status" value="1"/>
</dbReference>
<comment type="caution">
    <text evidence="2">The sequence shown here is derived from an EMBL/GenBank/DDBJ whole genome shotgun (WGS) entry which is preliminary data.</text>
</comment>
<proteinExistence type="predicted"/>
<dbReference type="PANTHER" id="PTHR10773:SF19">
    <property type="match status" value="1"/>
</dbReference>
<dbReference type="Proteomes" id="UP001549920">
    <property type="component" value="Unassembled WGS sequence"/>
</dbReference>
<dbReference type="InterPro" id="IPR057191">
    <property type="entry name" value="DUF7869"/>
</dbReference>
<keyword evidence="3" id="KW-1185">Reference proteome</keyword>
<accession>A0ABR3H679</accession>
<organism evidence="2 3">
    <name type="scientific">Loxostege sticticalis</name>
    <name type="common">Beet webworm moth</name>
    <dbReference type="NCBI Taxonomy" id="481309"/>
    <lineage>
        <taxon>Eukaryota</taxon>
        <taxon>Metazoa</taxon>
        <taxon>Ecdysozoa</taxon>
        <taxon>Arthropoda</taxon>
        <taxon>Hexapoda</taxon>
        <taxon>Insecta</taxon>
        <taxon>Pterygota</taxon>
        <taxon>Neoptera</taxon>
        <taxon>Endopterygota</taxon>
        <taxon>Lepidoptera</taxon>
        <taxon>Glossata</taxon>
        <taxon>Ditrysia</taxon>
        <taxon>Pyraloidea</taxon>
        <taxon>Crambidae</taxon>
        <taxon>Pyraustinae</taxon>
        <taxon>Loxostege</taxon>
    </lineage>
</organism>
<evidence type="ECO:0000313" key="3">
    <source>
        <dbReference type="Proteomes" id="UP001549920"/>
    </source>
</evidence>
<sequence length="516" mass="60578">MPKKELGPPCGSKCRLKCSERITQEEREHIFDEYWQMGDLTRQRDFISKCITVIKPKYQYKVHNSNRGPKHAFSFEINDCKRRICKFFFKNTLSINNRPIATVIAKKNERGFVEEEKRGKHGKQNKLSSDTIQRIRDHIDSIPRIESHYLRQQTTCEYIDGGKNLTDLYTDYQKDCMDSGVEPAKIHTYRKVFNEEYNISFYVPKKDQCELCTIFKTLQMIKLWSKTITSLLVMTFRQCCLSLKATFLHYKCKLNVCNFTITELSNDYCDYFVWSEVEALRRANEIATCVLKYLTKRATEVNDNNLQIVFYSDNCCGQQKNQFMFCMYVYTITVLKIKSITHKYLITGHTQNENDSVHSVIEKAVKKCLRSGPIYTPDQYVAIIRTARKKGNAYKVKEMCHSDFIDIKNLTEACGGGFSKNTQGETFEKHEGSDQVNIYYKTSYTDADFKEIQFYKLFNRSSRTRPNTNLQNYQLKPLYQSRLQLSERKKKDLKSSLDNNVIPQSYALSYYNNILH</sequence>
<gene>
    <name evidence="2" type="ORF">ABMA27_010513</name>
</gene>
<feature type="domain" description="DUF7869" evidence="1">
    <location>
        <begin position="283"/>
        <end position="443"/>
    </location>
</feature>